<proteinExistence type="predicted"/>
<sequence>MSPNRDRGGWTLKALQAGPAGIDQRASSLMRIHLSEATARRVPRDTRIVRSDITTDVHKNGVNCGATGEAVTRVSSGAQ</sequence>
<organism evidence="1 2">
    <name type="scientific">Eumeta variegata</name>
    <name type="common">Bagworm moth</name>
    <name type="synonym">Eumeta japonica</name>
    <dbReference type="NCBI Taxonomy" id="151549"/>
    <lineage>
        <taxon>Eukaryota</taxon>
        <taxon>Metazoa</taxon>
        <taxon>Ecdysozoa</taxon>
        <taxon>Arthropoda</taxon>
        <taxon>Hexapoda</taxon>
        <taxon>Insecta</taxon>
        <taxon>Pterygota</taxon>
        <taxon>Neoptera</taxon>
        <taxon>Endopterygota</taxon>
        <taxon>Lepidoptera</taxon>
        <taxon>Glossata</taxon>
        <taxon>Ditrysia</taxon>
        <taxon>Tineoidea</taxon>
        <taxon>Psychidae</taxon>
        <taxon>Oiketicinae</taxon>
        <taxon>Eumeta</taxon>
    </lineage>
</organism>
<dbReference type="Proteomes" id="UP000299102">
    <property type="component" value="Unassembled WGS sequence"/>
</dbReference>
<evidence type="ECO:0000313" key="2">
    <source>
        <dbReference type="Proteomes" id="UP000299102"/>
    </source>
</evidence>
<dbReference type="AlphaFoldDB" id="A0A4C1UIK6"/>
<evidence type="ECO:0000313" key="1">
    <source>
        <dbReference type="EMBL" id="GBP25990.1"/>
    </source>
</evidence>
<gene>
    <name evidence="1" type="ORF">EVAR_84550_1</name>
</gene>
<protein>
    <submittedName>
        <fullName evidence="1">Uncharacterized protein</fullName>
    </submittedName>
</protein>
<name>A0A4C1UIK6_EUMVA</name>
<keyword evidence="2" id="KW-1185">Reference proteome</keyword>
<comment type="caution">
    <text evidence="1">The sequence shown here is derived from an EMBL/GenBank/DDBJ whole genome shotgun (WGS) entry which is preliminary data.</text>
</comment>
<reference evidence="1 2" key="1">
    <citation type="journal article" date="2019" name="Commun. Biol.">
        <title>The bagworm genome reveals a unique fibroin gene that provides high tensile strength.</title>
        <authorList>
            <person name="Kono N."/>
            <person name="Nakamura H."/>
            <person name="Ohtoshi R."/>
            <person name="Tomita M."/>
            <person name="Numata K."/>
            <person name="Arakawa K."/>
        </authorList>
    </citation>
    <scope>NUCLEOTIDE SEQUENCE [LARGE SCALE GENOMIC DNA]</scope>
</reference>
<accession>A0A4C1UIK6</accession>
<dbReference type="EMBL" id="BGZK01000174">
    <property type="protein sequence ID" value="GBP25990.1"/>
    <property type="molecule type" value="Genomic_DNA"/>
</dbReference>